<reference evidence="3" key="1">
    <citation type="submission" date="2021-01" db="EMBL/GenBank/DDBJ databases">
        <authorList>
            <consortium name="Genoscope - CEA"/>
            <person name="William W."/>
        </authorList>
    </citation>
    <scope>NUCLEOTIDE SEQUENCE</scope>
</reference>
<dbReference type="InterPro" id="IPR000719">
    <property type="entry name" value="Prot_kinase_dom"/>
</dbReference>
<gene>
    <name evidence="3" type="ORF">PPRIM_AZ9-3.1.T0230057</name>
</gene>
<dbReference type="PROSITE" id="PS00108">
    <property type="entry name" value="PROTEIN_KINASE_ST"/>
    <property type="match status" value="1"/>
</dbReference>
<dbReference type="PANTHER" id="PTHR44167">
    <property type="entry name" value="OVARIAN-SPECIFIC SERINE/THREONINE-PROTEIN KINASE LOK-RELATED"/>
    <property type="match status" value="1"/>
</dbReference>
<sequence>MKVIKKVDYFSCNLLNGLQKFGYIFQTCLFISLVAILVFHSIKCSTSLLLKQEASFQEWIESFNRNSLIFKLMYCIRKHLLFDKSYIITLKQESIDIGESTQKIKYVIPMNLQTVIDWKVNEDNQKLIAFAIFWKGQRRFFYADQNVLLRVKEYMDGKVTYCNMDLFFKPIKILESNQQSSIQLIQRIDNEQIFACKELKKLKKYSQQLFQNEVETLKQLTHQNIVKLIQVYESEFEYQIILQYLKGGSLNQCLKYCKLNSQEVEIIIHQILEAINYMHKNGFVHRDIKPDNILFNDLGQFSQLKIIDFGIAKKLQDLEQDKDMKFGTPGYMAPEMFDYSQKLSEKLDIFACGAILYQMLTGLKLIIGENQKEIIANNKNFIVNNQILSKIKQNYYKILVAQMLEENPQKRISACEALNYLNQMKTQSLSGSLSNQINNLQEPIQKLPNFKKLINKQ</sequence>
<evidence type="ECO:0000313" key="4">
    <source>
        <dbReference type="Proteomes" id="UP000688137"/>
    </source>
</evidence>
<dbReference type="OMA" id="TVIDWKV"/>
<comment type="caution">
    <text evidence="3">The sequence shown here is derived from an EMBL/GenBank/DDBJ whole genome shotgun (WGS) entry which is preliminary data.</text>
</comment>
<dbReference type="EMBL" id="CAJJDM010000021">
    <property type="protein sequence ID" value="CAD8055196.1"/>
    <property type="molecule type" value="Genomic_DNA"/>
</dbReference>
<keyword evidence="1" id="KW-1133">Transmembrane helix</keyword>
<dbReference type="GO" id="GO:0044773">
    <property type="term" value="P:mitotic DNA damage checkpoint signaling"/>
    <property type="evidence" value="ECO:0007669"/>
    <property type="project" value="TreeGrafter"/>
</dbReference>
<dbReference type="Pfam" id="PF00069">
    <property type="entry name" value="Pkinase"/>
    <property type="match status" value="1"/>
</dbReference>
<keyword evidence="4" id="KW-1185">Reference proteome</keyword>
<protein>
    <recommendedName>
        <fullName evidence="2">Protein kinase domain-containing protein</fullName>
    </recommendedName>
</protein>
<feature type="domain" description="Protein kinase" evidence="2">
    <location>
        <begin position="168"/>
        <end position="429"/>
    </location>
</feature>
<accession>A0A8S1KR73</accession>
<evidence type="ECO:0000313" key="3">
    <source>
        <dbReference type="EMBL" id="CAD8055196.1"/>
    </source>
</evidence>
<dbReference type="SMART" id="SM00220">
    <property type="entry name" value="S_TKc"/>
    <property type="match status" value="1"/>
</dbReference>
<dbReference type="AlphaFoldDB" id="A0A8S1KR73"/>
<organism evidence="3 4">
    <name type="scientific">Paramecium primaurelia</name>
    <dbReference type="NCBI Taxonomy" id="5886"/>
    <lineage>
        <taxon>Eukaryota</taxon>
        <taxon>Sar</taxon>
        <taxon>Alveolata</taxon>
        <taxon>Ciliophora</taxon>
        <taxon>Intramacronucleata</taxon>
        <taxon>Oligohymenophorea</taxon>
        <taxon>Peniculida</taxon>
        <taxon>Parameciidae</taxon>
        <taxon>Paramecium</taxon>
    </lineage>
</organism>
<dbReference type="GO" id="GO:0005737">
    <property type="term" value="C:cytoplasm"/>
    <property type="evidence" value="ECO:0007669"/>
    <property type="project" value="TreeGrafter"/>
</dbReference>
<dbReference type="GO" id="GO:0005634">
    <property type="term" value="C:nucleus"/>
    <property type="evidence" value="ECO:0007669"/>
    <property type="project" value="TreeGrafter"/>
</dbReference>
<evidence type="ECO:0000256" key="1">
    <source>
        <dbReference type="SAM" id="Phobius"/>
    </source>
</evidence>
<feature type="transmembrane region" description="Helical" evidence="1">
    <location>
        <begin position="21"/>
        <end position="42"/>
    </location>
</feature>
<dbReference type="PROSITE" id="PS50011">
    <property type="entry name" value="PROTEIN_KINASE_DOM"/>
    <property type="match status" value="1"/>
</dbReference>
<dbReference type="PANTHER" id="PTHR44167:SF18">
    <property type="entry name" value="PROTEIN KINASE DOMAIN-CONTAINING PROTEIN"/>
    <property type="match status" value="1"/>
</dbReference>
<dbReference type="GO" id="GO:0005524">
    <property type="term" value="F:ATP binding"/>
    <property type="evidence" value="ECO:0007669"/>
    <property type="project" value="InterPro"/>
</dbReference>
<keyword evidence="1" id="KW-0812">Transmembrane</keyword>
<dbReference type="GO" id="GO:0004674">
    <property type="term" value="F:protein serine/threonine kinase activity"/>
    <property type="evidence" value="ECO:0007669"/>
    <property type="project" value="TreeGrafter"/>
</dbReference>
<proteinExistence type="predicted"/>
<dbReference type="InterPro" id="IPR008271">
    <property type="entry name" value="Ser/Thr_kinase_AS"/>
</dbReference>
<name>A0A8S1KR73_PARPR</name>
<dbReference type="Proteomes" id="UP000688137">
    <property type="component" value="Unassembled WGS sequence"/>
</dbReference>
<keyword evidence="1" id="KW-0472">Membrane</keyword>
<evidence type="ECO:0000259" key="2">
    <source>
        <dbReference type="PROSITE" id="PS50011"/>
    </source>
</evidence>